<name>A0A7J7IDZ8_9RHOD</name>
<evidence type="ECO:0000313" key="6">
    <source>
        <dbReference type="EMBL" id="KAF6001248.1"/>
    </source>
</evidence>
<accession>A0A7J7IDZ8</accession>
<evidence type="ECO:0000256" key="1">
    <source>
        <dbReference type="ARBA" id="ARBA00004173"/>
    </source>
</evidence>
<dbReference type="InterPro" id="IPR023335">
    <property type="entry name" value="ATP12_ortho_dom_sf"/>
</dbReference>
<dbReference type="PANTHER" id="PTHR21013">
    <property type="entry name" value="ATP SYNTHASE MITOCHONDRIAL F1 COMPLEX ASSEMBLY FACTOR 2/ATP12 PROTEIN, MITOCHONDRIAL PRECURSOR"/>
    <property type="match status" value="1"/>
</dbReference>
<dbReference type="Gene3D" id="1.10.3580.10">
    <property type="entry name" value="ATP12 ATPase"/>
    <property type="match status" value="1"/>
</dbReference>
<dbReference type="PANTHER" id="PTHR21013:SF10">
    <property type="entry name" value="ATP SYNTHASE MITOCHONDRIAL F1 COMPLEX ASSEMBLY FACTOR 2"/>
    <property type="match status" value="1"/>
</dbReference>
<dbReference type="OrthoDB" id="5673at2759"/>
<comment type="caution">
    <text evidence="6">The sequence shown here is derived from an EMBL/GenBank/DDBJ whole genome shotgun (WGS) entry which is preliminary data.</text>
</comment>
<dbReference type="InterPro" id="IPR011419">
    <property type="entry name" value="ATP12_ATP_synth-F1-assembly"/>
</dbReference>
<organism evidence="6 7">
    <name type="scientific">Cyanidiococcus yangmingshanensis</name>
    <dbReference type="NCBI Taxonomy" id="2690220"/>
    <lineage>
        <taxon>Eukaryota</taxon>
        <taxon>Rhodophyta</taxon>
        <taxon>Bangiophyceae</taxon>
        <taxon>Cyanidiales</taxon>
        <taxon>Cyanidiaceae</taxon>
        <taxon>Cyanidiococcus</taxon>
    </lineage>
</organism>
<dbReference type="Gene3D" id="3.30.2180.10">
    <property type="entry name" value="ATP12-like"/>
    <property type="match status" value="1"/>
</dbReference>
<keyword evidence="5" id="KW-0143">Chaperone</keyword>
<evidence type="ECO:0000256" key="4">
    <source>
        <dbReference type="ARBA" id="ARBA00023128"/>
    </source>
</evidence>
<evidence type="ECO:0000313" key="7">
    <source>
        <dbReference type="Proteomes" id="UP000530660"/>
    </source>
</evidence>
<protein>
    <submittedName>
        <fullName evidence="6">ATP synthase mitochondrial F1 complex assembly factor 2</fullName>
    </submittedName>
</protein>
<dbReference type="SUPFAM" id="SSF160909">
    <property type="entry name" value="ATP12-like"/>
    <property type="match status" value="1"/>
</dbReference>
<proteinExistence type="inferred from homology"/>
<evidence type="ECO:0000256" key="3">
    <source>
        <dbReference type="ARBA" id="ARBA00022946"/>
    </source>
</evidence>
<dbReference type="GO" id="GO:0033615">
    <property type="term" value="P:mitochondrial proton-transporting ATP synthase complex assembly"/>
    <property type="evidence" value="ECO:0007669"/>
    <property type="project" value="TreeGrafter"/>
</dbReference>
<keyword evidence="3" id="KW-0809">Transit peptide</keyword>
<gene>
    <name evidence="6" type="primary">ATPAF2</name>
    <name evidence="6" type="ORF">F1559_001813</name>
</gene>
<keyword evidence="7" id="KW-1185">Reference proteome</keyword>
<dbReference type="InterPro" id="IPR042272">
    <property type="entry name" value="ATP12_ATP_synth-F1-assembly_N"/>
</dbReference>
<dbReference type="Proteomes" id="UP000530660">
    <property type="component" value="Unassembled WGS sequence"/>
</dbReference>
<reference evidence="6 7" key="1">
    <citation type="journal article" date="2020" name="J. Phycol.">
        <title>Comparative genome analysis reveals Cyanidiococcus gen. nov., a new extremophilic red algal genus sister to Cyanidioschyzon (Cyanidioschyzonaceae, Rhodophyta).</title>
        <authorList>
            <person name="Liu S.-L."/>
            <person name="Chiang Y.-R."/>
            <person name="Yoon H.S."/>
            <person name="Fu H.-Y."/>
        </authorList>
    </citation>
    <scope>NUCLEOTIDE SEQUENCE [LARGE SCALE GENOMIC DNA]</scope>
    <source>
        <strain evidence="6 7">THAL066</strain>
    </source>
</reference>
<keyword evidence="4" id="KW-0496">Mitochondrion</keyword>
<evidence type="ECO:0000256" key="5">
    <source>
        <dbReference type="ARBA" id="ARBA00023186"/>
    </source>
</evidence>
<sequence length="257" mass="28883">MPRFWKKFTILETAAAKKLCPTSAVYNVSFDGNMLYSTPSRPLFVPTLPLTLALLHEWERHPERLRPASMPLTRLLAKSVELDHSQQSICRQEILEYFQMDSVCFLDSSHESLLEKQKLLWSPLREFVSELLGTKIEITEEVVVRGIQTKAAIKSMQRYVAKLDPWSLVAFHSIACLSRSAIIGLNVQRCNISIEHALHAARCVEDWQADHNGVVEGEHDVDRAFLGSSIGAASIVCRMAHIYPAAFATASDLVHVT</sequence>
<evidence type="ECO:0000256" key="2">
    <source>
        <dbReference type="ARBA" id="ARBA00008231"/>
    </source>
</evidence>
<dbReference type="Pfam" id="PF07542">
    <property type="entry name" value="ATP12"/>
    <property type="match status" value="1"/>
</dbReference>
<dbReference type="AlphaFoldDB" id="A0A7J7IDZ8"/>
<comment type="subcellular location">
    <subcellularLocation>
        <location evidence="1">Mitochondrion</location>
    </subcellularLocation>
</comment>
<dbReference type="GO" id="GO:0005739">
    <property type="term" value="C:mitochondrion"/>
    <property type="evidence" value="ECO:0007669"/>
    <property type="project" value="UniProtKB-SubCell"/>
</dbReference>
<dbReference type="EMBL" id="VWRR01000015">
    <property type="protein sequence ID" value="KAF6001248.1"/>
    <property type="molecule type" value="Genomic_DNA"/>
</dbReference>
<comment type="similarity">
    <text evidence="2">Belongs to the ATP12 family.</text>
</comment>